<name>A0A6I2MN23_9FLAO</name>
<keyword evidence="1" id="KW-1133">Transmembrane helix</keyword>
<keyword evidence="1" id="KW-0472">Membrane</keyword>
<keyword evidence="3" id="KW-1185">Reference proteome</keyword>
<accession>A0A6I2MN23</accession>
<evidence type="ECO:0000256" key="1">
    <source>
        <dbReference type="SAM" id="Phobius"/>
    </source>
</evidence>
<comment type="caution">
    <text evidence="2">The sequence shown here is derived from an EMBL/GenBank/DDBJ whole genome shotgun (WGS) entry which is preliminary data.</text>
</comment>
<evidence type="ECO:0000313" key="2">
    <source>
        <dbReference type="EMBL" id="MRX64089.1"/>
    </source>
</evidence>
<dbReference type="OrthoDB" id="1159788at2"/>
<sequence length="198" mass="23228">MNNLKKYLAEGLLIVFSVLFALFINKLVDDHKTNKKKTIAIESIKKELYRNSAIINKWKERHIKIRNRITELVEGRNDSLKTELLKHEFLNLGVLTNNESLIDAILTNTAWESAKSTGIISEFDFDTTQKLTHVYSMQEVLTERTVIKILDYYFDPNAHNMENIDETLTQFQLRFWELTGQEELMTNLYNEAINQIKK</sequence>
<proteinExistence type="predicted"/>
<keyword evidence="1" id="KW-0812">Transmembrane</keyword>
<evidence type="ECO:0000313" key="3">
    <source>
        <dbReference type="Proteomes" id="UP000443153"/>
    </source>
</evidence>
<reference evidence="2 3" key="1">
    <citation type="submission" date="2019-11" db="EMBL/GenBank/DDBJ databases">
        <title>Maribacter lutea sp. nov., a marine bacterium isolated from intertidal sand.</title>
        <authorList>
            <person name="Liu A."/>
        </authorList>
    </citation>
    <scope>NUCLEOTIDE SEQUENCE [LARGE SCALE GENOMIC DNA]</scope>
    <source>
        <strain evidence="2 3">RZ05</strain>
    </source>
</reference>
<dbReference type="Proteomes" id="UP000443153">
    <property type="component" value="Unassembled WGS sequence"/>
</dbReference>
<dbReference type="EMBL" id="WKJH01000005">
    <property type="protein sequence ID" value="MRX64089.1"/>
    <property type="molecule type" value="Genomic_DNA"/>
</dbReference>
<protein>
    <submittedName>
        <fullName evidence="2">Uncharacterized protein</fullName>
    </submittedName>
</protein>
<dbReference type="RefSeq" id="WP_154365591.1">
    <property type="nucleotide sequence ID" value="NZ_WKJH01000005.1"/>
</dbReference>
<organism evidence="2 3">
    <name type="scientific">Maribacter luteus</name>
    <dbReference type="NCBI Taxonomy" id="2594478"/>
    <lineage>
        <taxon>Bacteria</taxon>
        <taxon>Pseudomonadati</taxon>
        <taxon>Bacteroidota</taxon>
        <taxon>Flavobacteriia</taxon>
        <taxon>Flavobacteriales</taxon>
        <taxon>Flavobacteriaceae</taxon>
        <taxon>Maribacter</taxon>
    </lineage>
</organism>
<gene>
    <name evidence="2" type="ORF">GJ691_07890</name>
</gene>
<feature type="transmembrane region" description="Helical" evidence="1">
    <location>
        <begin position="7"/>
        <end position="28"/>
    </location>
</feature>
<dbReference type="AlphaFoldDB" id="A0A6I2MN23"/>